<name>A0ABW4FL95_9PSEU</name>
<keyword evidence="1 2" id="KW-0238">DNA-binding</keyword>
<dbReference type="PANTHER" id="PTHR30055:SF146">
    <property type="entry name" value="HTH-TYPE TRANSCRIPTIONAL DUAL REGULATOR CECR"/>
    <property type="match status" value="1"/>
</dbReference>
<dbReference type="Pfam" id="PF17933">
    <property type="entry name" value="TetR_C_25"/>
    <property type="match status" value="1"/>
</dbReference>
<dbReference type="PANTHER" id="PTHR30055">
    <property type="entry name" value="HTH-TYPE TRANSCRIPTIONAL REGULATOR RUTR"/>
    <property type="match status" value="1"/>
</dbReference>
<sequence>MADRTDDLTARARIRDAAMAEFAARGVSGATIRGIAQQAGVSPALVQHHFGTKEGLRAACDAYVLDYLRAGVKEGIDGGQIGEVEFLAAIYRSAPPVLRYLARALVDGSAAAAAVFDEIVALTEQYLAGVPAQSDAHTRAVVFTAMRLGLTVLQEHVSRGLGTDMLSPEGSARVGLATLDVIAPQIIPDGAADQVRTGLARYTREHQGEEER</sequence>
<dbReference type="InterPro" id="IPR001647">
    <property type="entry name" value="HTH_TetR"/>
</dbReference>
<dbReference type="InterPro" id="IPR050109">
    <property type="entry name" value="HTH-type_TetR-like_transc_reg"/>
</dbReference>
<evidence type="ECO:0000313" key="4">
    <source>
        <dbReference type="EMBL" id="MFD1530862.1"/>
    </source>
</evidence>
<dbReference type="EMBL" id="JBHUCP010000009">
    <property type="protein sequence ID" value="MFD1530862.1"/>
    <property type="molecule type" value="Genomic_DNA"/>
</dbReference>
<evidence type="ECO:0000256" key="2">
    <source>
        <dbReference type="PROSITE-ProRule" id="PRU00335"/>
    </source>
</evidence>
<organism evidence="4 5">
    <name type="scientific">Pseudonocardia aurantiaca</name>
    <dbReference type="NCBI Taxonomy" id="75290"/>
    <lineage>
        <taxon>Bacteria</taxon>
        <taxon>Bacillati</taxon>
        <taxon>Actinomycetota</taxon>
        <taxon>Actinomycetes</taxon>
        <taxon>Pseudonocardiales</taxon>
        <taxon>Pseudonocardiaceae</taxon>
        <taxon>Pseudonocardia</taxon>
    </lineage>
</organism>
<accession>A0ABW4FL95</accession>
<dbReference type="PROSITE" id="PS50977">
    <property type="entry name" value="HTH_TETR_2"/>
    <property type="match status" value="1"/>
</dbReference>
<feature type="domain" description="HTH tetR-type" evidence="3">
    <location>
        <begin position="8"/>
        <end position="68"/>
    </location>
</feature>
<protein>
    <submittedName>
        <fullName evidence="4">TetR/AcrR family transcriptional regulator</fullName>
    </submittedName>
</protein>
<comment type="caution">
    <text evidence="4">The sequence shown here is derived from an EMBL/GenBank/DDBJ whole genome shotgun (WGS) entry which is preliminary data.</text>
</comment>
<dbReference type="PRINTS" id="PR00455">
    <property type="entry name" value="HTHTETR"/>
</dbReference>
<dbReference type="Gene3D" id="1.10.357.10">
    <property type="entry name" value="Tetracycline Repressor, domain 2"/>
    <property type="match status" value="1"/>
</dbReference>
<proteinExistence type="predicted"/>
<dbReference type="InterPro" id="IPR009057">
    <property type="entry name" value="Homeodomain-like_sf"/>
</dbReference>
<feature type="DNA-binding region" description="H-T-H motif" evidence="2">
    <location>
        <begin position="31"/>
        <end position="50"/>
    </location>
</feature>
<reference evidence="5" key="1">
    <citation type="journal article" date="2019" name="Int. J. Syst. Evol. Microbiol.">
        <title>The Global Catalogue of Microorganisms (GCM) 10K type strain sequencing project: providing services to taxonomists for standard genome sequencing and annotation.</title>
        <authorList>
            <consortium name="The Broad Institute Genomics Platform"/>
            <consortium name="The Broad Institute Genome Sequencing Center for Infectious Disease"/>
            <person name="Wu L."/>
            <person name="Ma J."/>
        </authorList>
    </citation>
    <scope>NUCLEOTIDE SEQUENCE [LARGE SCALE GENOMIC DNA]</scope>
    <source>
        <strain evidence="5">JCM 12165</strain>
    </source>
</reference>
<dbReference type="InterPro" id="IPR041484">
    <property type="entry name" value="TetR_C_25"/>
</dbReference>
<dbReference type="SUPFAM" id="SSF46689">
    <property type="entry name" value="Homeodomain-like"/>
    <property type="match status" value="1"/>
</dbReference>
<keyword evidence="5" id="KW-1185">Reference proteome</keyword>
<gene>
    <name evidence="4" type="ORF">ACFSCY_15560</name>
</gene>
<evidence type="ECO:0000256" key="1">
    <source>
        <dbReference type="ARBA" id="ARBA00023125"/>
    </source>
</evidence>
<evidence type="ECO:0000313" key="5">
    <source>
        <dbReference type="Proteomes" id="UP001597145"/>
    </source>
</evidence>
<dbReference type="Pfam" id="PF00440">
    <property type="entry name" value="TetR_N"/>
    <property type="match status" value="1"/>
</dbReference>
<evidence type="ECO:0000259" key="3">
    <source>
        <dbReference type="PROSITE" id="PS50977"/>
    </source>
</evidence>
<dbReference type="RefSeq" id="WP_343970773.1">
    <property type="nucleotide sequence ID" value="NZ_BAAAJG010000002.1"/>
</dbReference>
<dbReference type="Proteomes" id="UP001597145">
    <property type="component" value="Unassembled WGS sequence"/>
</dbReference>